<gene>
    <name evidence="11" type="ORF">US96_C0017G0014</name>
</gene>
<evidence type="ECO:0000256" key="10">
    <source>
        <dbReference type="ARBA" id="ARBA00032441"/>
    </source>
</evidence>
<sequence>MKKYKTYESKQTYNLGKNFSKDLKKGDVLLLYGDLGSGKTTFVQGLAKGLGVKDRILSPTFILHRRHDVAKRDFNLLNHIDLYRIEKPEDLKTLGLDEIFADISSITAVEWADRLKSFKVKKGYKIYFKYLGENKREITIDIKS</sequence>
<accession>A0A0G0K619</accession>
<evidence type="ECO:0000256" key="3">
    <source>
        <dbReference type="ARBA" id="ARBA00019010"/>
    </source>
</evidence>
<reference evidence="11 12" key="1">
    <citation type="journal article" date="2015" name="Nature">
        <title>rRNA introns, odd ribosomes, and small enigmatic genomes across a large radiation of phyla.</title>
        <authorList>
            <person name="Brown C.T."/>
            <person name="Hug L.A."/>
            <person name="Thomas B.C."/>
            <person name="Sharon I."/>
            <person name="Castelle C.J."/>
            <person name="Singh A."/>
            <person name="Wilkins M.J."/>
            <person name="Williams K.H."/>
            <person name="Banfield J.F."/>
        </authorList>
    </citation>
    <scope>NUCLEOTIDE SEQUENCE [LARGE SCALE GENOMIC DNA]</scope>
</reference>
<dbReference type="InterPro" id="IPR027417">
    <property type="entry name" value="P-loop_NTPase"/>
</dbReference>
<evidence type="ECO:0000313" key="11">
    <source>
        <dbReference type="EMBL" id="KKQ75108.1"/>
    </source>
</evidence>
<dbReference type="Gene3D" id="3.40.50.300">
    <property type="entry name" value="P-loop containing nucleotide triphosphate hydrolases"/>
    <property type="match status" value="1"/>
</dbReference>
<evidence type="ECO:0000256" key="1">
    <source>
        <dbReference type="ARBA" id="ARBA00004496"/>
    </source>
</evidence>
<dbReference type="NCBIfam" id="TIGR00150">
    <property type="entry name" value="T6A_YjeE"/>
    <property type="match status" value="1"/>
</dbReference>
<dbReference type="Proteomes" id="UP000034181">
    <property type="component" value="Unassembled WGS sequence"/>
</dbReference>
<dbReference type="SUPFAM" id="SSF52540">
    <property type="entry name" value="P-loop containing nucleoside triphosphate hydrolases"/>
    <property type="match status" value="1"/>
</dbReference>
<comment type="caution">
    <text evidence="11">The sequence shown here is derived from an EMBL/GenBank/DDBJ whole genome shotgun (WGS) entry which is preliminary data.</text>
</comment>
<evidence type="ECO:0000256" key="4">
    <source>
        <dbReference type="ARBA" id="ARBA00022490"/>
    </source>
</evidence>
<organism evidence="11 12">
    <name type="scientific">Candidatus Woesebacteria bacterium GW2011_GWB1_38_5b</name>
    <dbReference type="NCBI Taxonomy" id="1618569"/>
    <lineage>
        <taxon>Bacteria</taxon>
        <taxon>Candidatus Woeseibacteriota</taxon>
    </lineage>
</organism>
<keyword evidence="8" id="KW-0067">ATP-binding</keyword>
<dbReference type="GO" id="GO:0005737">
    <property type="term" value="C:cytoplasm"/>
    <property type="evidence" value="ECO:0007669"/>
    <property type="project" value="UniProtKB-SubCell"/>
</dbReference>
<comment type="similarity">
    <text evidence="2">Belongs to the TsaE family.</text>
</comment>
<dbReference type="PANTHER" id="PTHR33540:SF2">
    <property type="entry name" value="TRNA THREONYLCARBAMOYLADENOSINE BIOSYNTHESIS PROTEIN TSAE"/>
    <property type="match status" value="1"/>
</dbReference>
<dbReference type="GO" id="GO:0005524">
    <property type="term" value="F:ATP binding"/>
    <property type="evidence" value="ECO:0007669"/>
    <property type="project" value="UniProtKB-KW"/>
</dbReference>
<evidence type="ECO:0000256" key="5">
    <source>
        <dbReference type="ARBA" id="ARBA00022694"/>
    </source>
</evidence>
<comment type="subcellular location">
    <subcellularLocation>
        <location evidence="1">Cytoplasm</location>
    </subcellularLocation>
</comment>
<evidence type="ECO:0000256" key="6">
    <source>
        <dbReference type="ARBA" id="ARBA00022723"/>
    </source>
</evidence>
<keyword evidence="7" id="KW-0547">Nucleotide-binding</keyword>
<dbReference type="GO" id="GO:0046872">
    <property type="term" value="F:metal ion binding"/>
    <property type="evidence" value="ECO:0007669"/>
    <property type="project" value="UniProtKB-KW"/>
</dbReference>
<keyword evidence="4" id="KW-0963">Cytoplasm</keyword>
<dbReference type="PANTHER" id="PTHR33540">
    <property type="entry name" value="TRNA THREONYLCARBAMOYLADENOSINE BIOSYNTHESIS PROTEIN TSAE"/>
    <property type="match status" value="1"/>
</dbReference>
<protein>
    <recommendedName>
        <fullName evidence="3">tRNA threonylcarbamoyladenosine biosynthesis protein TsaE</fullName>
    </recommendedName>
    <alternativeName>
        <fullName evidence="10">t(6)A37 threonylcarbamoyladenosine biosynthesis protein TsaE</fullName>
    </alternativeName>
</protein>
<keyword evidence="5" id="KW-0819">tRNA processing</keyword>
<dbReference type="AlphaFoldDB" id="A0A0G0K619"/>
<evidence type="ECO:0000313" key="12">
    <source>
        <dbReference type="Proteomes" id="UP000034181"/>
    </source>
</evidence>
<dbReference type="EMBL" id="LBUZ01000017">
    <property type="protein sequence ID" value="KKQ75108.1"/>
    <property type="molecule type" value="Genomic_DNA"/>
</dbReference>
<name>A0A0G0K619_9BACT</name>
<dbReference type="GO" id="GO:0002949">
    <property type="term" value="P:tRNA threonylcarbamoyladenosine modification"/>
    <property type="evidence" value="ECO:0007669"/>
    <property type="project" value="InterPro"/>
</dbReference>
<keyword evidence="9" id="KW-0460">Magnesium</keyword>
<evidence type="ECO:0000256" key="7">
    <source>
        <dbReference type="ARBA" id="ARBA00022741"/>
    </source>
</evidence>
<evidence type="ECO:0000256" key="8">
    <source>
        <dbReference type="ARBA" id="ARBA00022840"/>
    </source>
</evidence>
<dbReference type="PATRIC" id="fig|1618569.3.peg.470"/>
<proteinExistence type="inferred from homology"/>
<dbReference type="Pfam" id="PF02367">
    <property type="entry name" value="TsaE"/>
    <property type="match status" value="1"/>
</dbReference>
<evidence type="ECO:0000256" key="2">
    <source>
        <dbReference type="ARBA" id="ARBA00007599"/>
    </source>
</evidence>
<evidence type="ECO:0000256" key="9">
    <source>
        <dbReference type="ARBA" id="ARBA00022842"/>
    </source>
</evidence>
<dbReference type="InterPro" id="IPR003442">
    <property type="entry name" value="T6A_TsaE"/>
</dbReference>
<keyword evidence="6" id="KW-0479">Metal-binding</keyword>